<evidence type="ECO:0000313" key="10">
    <source>
        <dbReference type="EMBL" id="KAK6340956.1"/>
    </source>
</evidence>
<dbReference type="Pfam" id="PF01180">
    <property type="entry name" value="DHO_dh"/>
    <property type="match status" value="1"/>
</dbReference>
<dbReference type="Gene3D" id="3.20.20.70">
    <property type="entry name" value="Aldolase class I"/>
    <property type="match status" value="1"/>
</dbReference>
<reference evidence="10 11" key="1">
    <citation type="submission" date="2019-10" db="EMBL/GenBank/DDBJ databases">
        <authorList>
            <person name="Palmer J.M."/>
        </authorList>
    </citation>
    <scope>NUCLEOTIDE SEQUENCE [LARGE SCALE GENOMIC DNA]</scope>
    <source>
        <strain evidence="10 11">TWF696</strain>
    </source>
</reference>
<dbReference type="PANTHER" id="PTHR48109:SF1">
    <property type="entry name" value="DIHYDROOROTATE DEHYDROGENASE (FUMARATE)"/>
    <property type="match status" value="1"/>
</dbReference>
<dbReference type="Gene3D" id="2.30.26.10">
    <property type="entry name" value="Dihydroorotate Dehydrogenase A, chain A, domain 2"/>
    <property type="match status" value="1"/>
</dbReference>
<evidence type="ECO:0000256" key="2">
    <source>
        <dbReference type="ARBA" id="ARBA00004725"/>
    </source>
</evidence>
<evidence type="ECO:0000256" key="6">
    <source>
        <dbReference type="ARBA" id="ARBA00023002"/>
    </source>
</evidence>
<dbReference type="EMBL" id="JAVHNQ010000008">
    <property type="protein sequence ID" value="KAK6340956.1"/>
    <property type="molecule type" value="Genomic_DNA"/>
</dbReference>
<dbReference type="SUPFAM" id="SSF51395">
    <property type="entry name" value="FMN-linked oxidoreductases"/>
    <property type="match status" value="1"/>
</dbReference>
<gene>
    <name evidence="10" type="primary">URA1</name>
    <name evidence="10" type="ORF">TWF696_009269</name>
</gene>
<comment type="pathway">
    <text evidence="2">Pyrimidine metabolism; UMP biosynthesis via de novo pathway.</text>
</comment>
<organism evidence="10 11">
    <name type="scientific">Orbilia brochopaga</name>
    <dbReference type="NCBI Taxonomy" id="3140254"/>
    <lineage>
        <taxon>Eukaryota</taxon>
        <taxon>Fungi</taxon>
        <taxon>Dikarya</taxon>
        <taxon>Ascomycota</taxon>
        <taxon>Pezizomycotina</taxon>
        <taxon>Orbiliomycetes</taxon>
        <taxon>Orbiliales</taxon>
        <taxon>Orbiliaceae</taxon>
        <taxon>Orbilia</taxon>
    </lineage>
</organism>
<keyword evidence="11" id="KW-1185">Reference proteome</keyword>
<comment type="cofactor">
    <cofactor evidence="1">
        <name>FMN</name>
        <dbReference type="ChEBI" id="CHEBI:58210"/>
    </cofactor>
</comment>
<dbReference type="Proteomes" id="UP001375240">
    <property type="component" value="Unassembled WGS sequence"/>
</dbReference>
<evidence type="ECO:0000256" key="1">
    <source>
        <dbReference type="ARBA" id="ARBA00001917"/>
    </source>
</evidence>
<dbReference type="AlphaFoldDB" id="A0AAV9UFN3"/>
<comment type="caution">
    <text evidence="10">The sequence shown here is derived from an EMBL/GenBank/DDBJ whole genome shotgun (WGS) entry which is preliminary data.</text>
</comment>
<evidence type="ECO:0000313" key="11">
    <source>
        <dbReference type="Proteomes" id="UP001375240"/>
    </source>
</evidence>
<evidence type="ECO:0000256" key="4">
    <source>
        <dbReference type="ARBA" id="ARBA00022643"/>
    </source>
</evidence>
<protein>
    <recommendedName>
        <fullName evidence="7">Dihydroorotate oxidase</fullName>
    </recommendedName>
</protein>
<feature type="region of interest" description="Disordered" evidence="8">
    <location>
        <begin position="219"/>
        <end position="240"/>
    </location>
</feature>
<accession>A0AAV9UFN3</accession>
<feature type="compositionally biased region" description="Low complexity" evidence="8">
    <location>
        <begin position="221"/>
        <end position="234"/>
    </location>
</feature>
<keyword evidence="5" id="KW-0665">Pyrimidine biosynthesis</keyword>
<dbReference type="PANTHER" id="PTHR48109">
    <property type="entry name" value="DIHYDROOROTATE DEHYDROGENASE (QUINONE), MITOCHONDRIAL-RELATED"/>
    <property type="match status" value="1"/>
</dbReference>
<dbReference type="GO" id="GO:0006222">
    <property type="term" value="P:UMP biosynthetic process"/>
    <property type="evidence" value="ECO:0007669"/>
    <property type="project" value="InterPro"/>
</dbReference>
<keyword evidence="6" id="KW-0560">Oxidoreductase</keyword>
<evidence type="ECO:0000256" key="8">
    <source>
        <dbReference type="SAM" id="MobiDB-lite"/>
    </source>
</evidence>
<dbReference type="InterPro" id="IPR012135">
    <property type="entry name" value="Dihydroorotate_DH_1_2"/>
</dbReference>
<proteinExistence type="predicted"/>
<feature type="domain" description="Dihydroorotate dehydrogenase catalytic" evidence="9">
    <location>
        <begin position="23"/>
        <end position="332"/>
    </location>
</feature>
<sequence>MPPRINISPPLLNTASPWATTRDDLSRLYDLPSTGAVTTRTSLLASGFPQDPNLHQHAFISPSSSLNSYGYSPHPLEYYLDSISAVVTAAGPIANVKPFIISVTGTPHEVRLCVAKVSKWSMEADPPITAYVEINLSCPNILDKPPPAYSSAALREYLAEIQDLRSSSGVDVVPVGIKTPPYTYQNQFGELIAAIEDYPGVISFITATNTLGNSLFLEPIKPSNSSTSDNTTSTPKDDSALQMRSAISSEAGTGVGGLAGESIHPLSLGNVFTIRRMLDASARQEVQDIVVIGAGGVKDADGYRRMRAAGAVAVGVGTAFGRDGIDVFDRILNPGAAGGSPK</sequence>
<dbReference type="InterPro" id="IPR050074">
    <property type="entry name" value="DHO_dehydrogenase"/>
</dbReference>
<dbReference type="InterPro" id="IPR023359">
    <property type="entry name" value="Dihydro_DH_chainA_dom2"/>
</dbReference>
<keyword evidence="4" id="KW-0288">FMN</keyword>
<evidence type="ECO:0000259" key="9">
    <source>
        <dbReference type="Pfam" id="PF01180"/>
    </source>
</evidence>
<evidence type="ECO:0000256" key="3">
    <source>
        <dbReference type="ARBA" id="ARBA00022630"/>
    </source>
</evidence>
<evidence type="ECO:0000256" key="7">
    <source>
        <dbReference type="ARBA" id="ARBA00031623"/>
    </source>
</evidence>
<dbReference type="InterPro" id="IPR005720">
    <property type="entry name" value="Dihydroorotate_DH_cat"/>
</dbReference>
<dbReference type="GO" id="GO:0006207">
    <property type="term" value="P:'de novo' pyrimidine nucleobase biosynthetic process"/>
    <property type="evidence" value="ECO:0007669"/>
    <property type="project" value="TreeGrafter"/>
</dbReference>
<dbReference type="GO" id="GO:0004152">
    <property type="term" value="F:dihydroorotate dehydrogenase activity"/>
    <property type="evidence" value="ECO:0007669"/>
    <property type="project" value="InterPro"/>
</dbReference>
<name>A0AAV9UFN3_9PEZI</name>
<dbReference type="GO" id="GO:0005737">
    <property type="term" value="C:cytoplasm"/>
    <property type="evidence" value="ECO:0007669"/>
    <property type="project" value="InterPro"/>
</dbReference>
<keyword evidence="3" id="KW-0285">Flavoprotein</keyword>
<evidence type="ECO:0000256" key="5">
    <source>
        <dbReference type="ARBA" id="ARBA00022975"/>
    </source>
</evidence>
<dbReference type="InterPro" id="IPR013785">
    <property type="entry name" value="Aldolase_TIM"/>
</dbReference>
<dbReference type="PIRSF" id="PIRSF000164">
    <property type="entry name" value="DHO_oxidase"/>
    <property type="match status" value="1"/>
</dbReference>